<dbReference type="Proteomes" id="UP000784294">
    <property type="component" value="Unassembled WGS sequence"/>
</dbReference>
<comment type="caution">
    <text evidence="1">The sequence shown here is derived from an EMBL/GenBank/DDBJ whole genome shotgun (WGS) entry which is preliminary data.</text>
</comment>
<organism evidence="1 2">
    <name type="scientific">Protopolystoma xenopodis</name>
    <dbReference type="NCBI Taxonomy" id="117903"/>
    <lineage>
        <taxon>Eukaryota</taxon>
        <taxon>Metazoa</taxon>
        <taxon>Spiralia</taxon>
        <taxon>Lophotrochozoa</taxon>
        <taxon>Platyhelminthes</taxon>
        <taxon>Monogenea</taxon>
        <taxon>Polyopisthocotylea</taxon>
        <taxon>Polystomatidea</taxon>
        <taxon>Polystomatidae</taxon>
        <taxon>Protopolystoma</taxon>
    </lineage>
</organism>
<evidence type="ECO:0000313" key="2">
    <source>
        <dbReference type="Proteomes" id="UP000784294"/>
    </source>
</evidence>
<keyword evidence="2" id="KW-1185">Reference proteome</keyword>
<evidence type="ECO:0000313" key="1">
    <source>
        <dbReference type="EMBL" id="VEL30577.1"/>
    </source>
</evidence>
<accession>A0A448X861</accession>
<gene>
    <name evidence="1" type="ORF">PXEA_LOCUS24017</name>
</gene>
<reference evidence="1" key="1">
    <citation type="submission" date="2018-11" db="EMBL/GenBank/DDBJ databases">
        <authorList>
            <consortium name="Pathogen Informatics"/>
        </authorList>
    </citation>
    <scope>NUCLEOTIDE SEQUENCE</scope>
</reference>
<sequence length="106" mass="11325">MSRVDLNSASLAVAAGSMAIHKVYGFSRILINWHCPLGLILWICSDPVVICSNSSEQVLRAYLAYAAVVGSSLHNSGYAISVKRNIKLWSLSSTSHSSSGPLEGEC</sequence>
<dbReference type="EMBL" id="CAAALY010113419">
    <property type="protein sequence ID" value="VEL30577.1"/>
    <property type="molecule type" value="Genomic_DNA"/>
</dbReference>
<name>A0A448X861_9PLAT</name>
<dbReference type="AlphaFoldDB" id="A0A448X861"/>
<proteinExistence type="predicted"/>
<protein>
    <submittedName>
        <fullName evidence="1">Uncharacterized protein</fullName>
    </submittedName>
</protein>